<evidence type="ECO:0000256" key="3">
    <source>
        <dbReference type="ARBA" id="ARBA00023163"/>
    </source>
</evidence>
<keyword evidence="1" id="KW-0805">Transcription regulation</keyword>
<dbReference type="InterPro" id="IPR036388">
    <property type="entry name" value="WH-like_DNA-bd_sf"/>
</dbReference>
<name>A0A4R4Q7T0_9ACTN</name>
<dbReference type="AlphaFoldDB" id="A0A4R4Q7T0"/>
<feature type="domain" description="HTH luxR-type" evidence="4">
    <location>
        <begin position="297"/>
        <end position="363"/>
    </location>
</feature>
<dbReference type="PANTHER" id="PTHR44688:SF16">
    <property type="entry name" value="DNA-BINDING TRANSCRIPTIONAL ACTIVATOR DEVR_DOSR"/>
    <property type="match status" value="1"/>
</dbReference>
<dbReference type="OrthoDB" id="9815744at2"/>
<dbReference type="PRINTS" id="PR00038">
    <property type="entry name" value="HTHLUXR"/>
</dbReference>
<gene>
    <name evidence="5" type="ORF">E1261_11030</name>
</gene>
<dbReference type="InterPro" id="IPR016032">
    <property type="entry name" value="Sig_transdc_resp-reg_C-effctor"/>
</dbReference>
<evidence type="ECO:0000313" key="5">
    <source>
        <dbReference type="EMBL" id="TDC31341.1"/>
    </source>
</evidence>
<dbReference type="Pfam" id="PF00196">
    <property type="entry name" value="GerE"/>
    <property type="match status" value="1"/>
</dbReference>
<comment type="caution">
    <text evidence="5">The sequence shown here is derived from an EMBL/GenBank/DDBJ whole genome shotgun (WGS) entry which is preliminary data.</text>
</comment>
<dbReference type="SMART" id="SM00421">
    <property type="entry name" value="HTH_LUXR"/>
    <property type="match status" value="1"/>
</dbReference>
<keyword evidence="6" id="KW-1185">Reference proteome</keyword>
<reference evidence="5 6" key="1">
    <citation type="submission" date="2019-03" db="EMBL/GenBank/DDBJ databases">
        <title>Draft genome sequences of novel Actinobacteria.</title>
        <authorList>
            <person name="Sahin N."/>
            <person name="Ay H."/>
            <person name="Saygin H."/>
        </authorList>
    </citation>
    <scope>NUCLEOTIDE SEQUENCE [LARGE SCALE GENOMIC DNA]</scope>
    <source>
        <strain evidence="5 6">JCM 30547</strain>
    </source>
</reference>
<dbReference type="GO" id="GO:0006355">
    <property type="term" value="P:regulation of DNA-templated transcription"/>
    <property type="evidence" value="ECO:0007669"/>
    <property type="project" value="InterPro"/>
</dbReference>
<evidence type="ECO:0000313" key="6">
    <source>
        <dbReference type="Proteomes" id="UP000295075"/>
    </source>
</evidence>
<evidence type="ECO:0000256" key="1">
    <source>
        <dbReference type="ARBA" id="ARBA00023015"/>
    </source>
</evidence>
<dbReference type="GO" id="GO:0003677">
    <property type="term" value="F:DNA binding"/>
    <property type="evidence" value="ECO:0007669"/>
    <property type="project" value="UniProtKB-KW"/>
</dbReference>
<dbReference type="EMBL" id="SMKA01000034">
    <property type="protein sequence ID" value="TDC31341.1"/>
    <property type="molecule type" value="Genomic_DNA"/>
</dbReference>
<protein>
    <submittedName>
        <fullName evidence="5">LuxR family transcriptional regulator</fullName>
    </submittedName>
</protein>
<accession>A0A4R4Q7T0</accession>
<proteinExistence type="predicted"/>
<keyword evidence="3" id="KW-0804">Transcription</keyword>
<evidence type="ECO:0000256" key="2">
    <source>
        <dbReference type="ARBA" id="ARBA00023125"/>
    </source>
</evidence>
<keyword evidence="2" id="KW-0238">DNA-binding</keyword>
<dbReference type="InterPro" id="IPR000792">
    <property type="entry name" value="Tscrpt_reg_LuxR_C"/>
</dbReference>
<dbReference type="Proteomes" id="UP000295075">
    <property type="component" value="Unassembled WGS sequence"/>
</dbReference>
<dbReference type="CDD" id="cd06170">
    <property type="entry name" value="LuxR_C_like"/>
    <property type="match status" value="1"/>
</dbReference>
<organism evidence="5 6">
    <name type="scientific">Kribbella albertanoniae</name>
    <dbReference type="NCBI Taxonomy" id="1266829"/>
    <lineage>
        <taxon>Bacteria</taxon>
        <taxon>Bacillati</taxon>
        <taxon>Actinomycetota</taxon>
        <taxon>Actinomycetes</taxon>
        <taxon>Propionibacteriales</taxon>
        <taxon>Kribbellaceae</taxon>
        <taxon>Kribbella</taxon>
    </lineage>
</organism>
<dbReference type="PROSITE" id="PS50043">
    <property type="entry name" value="HTH_LUXR_2"/>
    <property type="match status" value="1"/>
</dbReference>
<dbReference type="PROSITE" id="PS00622">
    <property type="entry name" value="HTH_LUXR_1"/>
    <property type="match status" value="1"/>
</dbReference>
<evidence type="ECO:0000259" key="4">
    <source>
        <dbReference type="PROSITE" id="PS50043"/>
    </source>
</evidence>
<sequence>MPSGALSGHTESVKTYHAESARAGLQAAAVAGLSWEDFCLAAIELLDRAVPNDGICLGPADPATSLLVGRVKTRMQDVDELAFLEHEYGVDDINRFSDLARREVGVSILAEATQGRPGLSTRHRLLLEASGLEHEMRGTLRSEARMWGFYTIYRHSGRSGFSPAEAEFMHRLEPMLAAGLRRGLISTDVNRQQRSQGAAVVIVNAADQVISATEAAEERVADLGGEMWSRLPVPVKVVITAARGIPGQPAQVPRVRLRTQSGQWVSVHAAPVRGPEGVTSDIAVTIENAGAAAIIPLVVAAYGLTERERGVVQQVLSGASTAEIAGRLHLSPYTVQDHLKAVFDKTGVSSRRELQSRIFFEHYAGRMENELDANGWLGE</sequence>
<dbReference type="PANTHER" id="PTHR44688">
    <property type="entry name" value="DNA-BINDING TRANSCRIPTIONAL ACTIVATOR DEVR_DOSR"/>
    <property type="match status" value="1"/>
</dbReference>
<dbReference type="SUPFAM" id="SSF46894">
    <property type="entry name" value="C-terminal effector domain of the bipartite response regulators"/>
    <property type="match status" value="1"/>
</dbReference>
<dbReference type="Gene3D" id="1.10.10.10">
    <property type="entry name" value="Winged helix-like DNA-binding domain superfamily/Winged helix DNA-binding domain"/>
    <property type="match status" value="1"/>
</dbReference>